<feature type="domain" description="LNR" evidence="7">
    <location>
        <begin position="925"/>
        <end position="963"/>
    </location>
</feature>
<feature type="compositionally biased region" description="Basic and acidic residues" evidence="5">
    <location>
        <begin position="220"/>
        <end position="233"/>
    </location>
</feature>
<feature type="compositionally biased region" description="Polar residues" evidence="5">
    <location>
        <begin position="1"/>
        <end position="12"/>
    </location>
</feature>
<evidence type="ECO:0000259" key="7">
    <source>
        <dbReference type="SMART" id="SM00004"/>
    </source>
</evidence>
<keyword evidence="1" id="KW-0677">Repeat</keyword>
<dbReference type="Gene3D" id="4.10.470.20">
    <property type="match status" value="2"/>
</dbReference>
<evidence type="ECO:0000256" key="5">
    <source>
        <dbReference type="SAM" id="MobiDB-lite"/>
    </source>
</evidence>
<feature type="coiled-coil region" evidence="4">
    <location>
        <begin position="67"/>
        <end position="101"/>
    </location>
</feature>
<keyword evidence="9" id="KW-1185">Reference proteome</keyword>
<dbReference type="InterPro" id="IPR000800">
    <property type="entry name" value="Notch_dom"/>
</dbReference>
<proteinExistence type="predicted"/>
<feature type="compositionally biased region" description="Basic and acidic residues" evidence="5">
    <location>
        <begin position="13"/>
        <end position="23"/>
    </location>
</feature>
<keyword evidence="6" id="KW-0812">Transmembrane</keyword>
<evidence type="ECO:0000256" key="3">
    <source>
        <dbReference type="ARBA" id="ARBA00023180"/>
    </source>
</evidence>
<evidence type="ECO:0000256" key="4">
    <source>
        <dbReference type="SAM" id="Coils"/>
    </source>
</evidence>
<dbReference type="EMBL" id="BLLK01000052">
    <property type="protein sequence ID" value="GFH56480.1"/>
    <property type="molecule type" value="Genomic_DNA"/>
</dbReference>
<gene>
    <name evidence="8" type="ORF">CTEN210_12956</name>
</gene>
<dbReference type="AlphaFoldDB" id="A0AAD3HAK3"/>
<feature type="domain" description="LNR" evidence="7">
    <location>
        <begin position="724"/>
        <end position="763"/>
    </location>
</feature>
<feature type="transmembrane region" description="Helical" evidence="6">
    <location>
        <begin position="354"/>
        <end position="378"/>
    </location>
</feature>
<feature type="domain" description="LNR" evidence="7">
    <location>
        <begin position="506"/>
        <end position="540"/>
    </location>
</feature>
<evidence type="ECO:0000313" key="9">
    <source>
        <dbReference type="Proteomes" id="UP001054902"/>
    </source>
</evidence>
<feature type="region of interest" description="Disordered" evidence="5">
    <location>
        <begin position="1"/>
        <end position="43"/>
    </location>
</feature>
<dbReference type="Gene3D" id="3.30.300.320">
    <property type="match status" value="5"/>
</dbReference>
<keyword evidence="4" id="KW-0175">Coiled coil</keyword>
<evidence type="ECO:0000256" key="6">
    <source>
        <dbReference type="SAM" id="Phobius"/>
    </source>
</evidence>
<accession>A0AAD3HAK3</accession>
<comment type="caution">
    <text evidence="8">The sequence shown here is derived from an EMBL/GenBank/DDBJ whole genome shotgun (WGS) entry which is preliminary data.</text>
</comment>
<keyword evidence="6" id="KW-1133">Transmembrane helix</keyword>
<sequence length="1048" mass="118648">MPNLFSKATTTQDPEKEQHRAEEGLSFYQGDNPNAKGLDGKNNSGENVSVTLEMLEHHTSKIKIHFKEENEKMKRSLEEKYERKMDELEALVKTKRESTNEAISSVVLDFRSLQEDTYTLMMISSKGFFWHWFLGLLVFISQLGLGILTIYSQLQTSKSDFNDTFLQIPIRTRTEVSILQVFSIFIVVYSQEDVFNAIALLIDSRHIPMERLSVDSVTTPRDDDNKDTSKETSFEDDDERAANKHYVGSWRLSYLVQILLPNIFKFLQGISVLIASFIVILQSTDVIELLKDFTALFVISSIDDIIFSISRRGFFGTRLLQLTVAAENLDLSVEDDEITEARDNEAKKGRCNGFVFKTSLLHSILLFLVTFWAIVFYFQSGGFFAKQKYPKCEDAVPSFKTDWKLLENEVFYPGCSVEDIYLLGNGECNGPPYDSKDCRFDGGDCSIEAVIKAKYPLCEDAAPSFAANWSFVENDVCDMVFNIPQCGMDGGDCTNFNLFYPDCKDVKDAVMIDTTKIGNGVCDGYPYNFNACNFDGGDCREDYIYCDTNRSGIVGDKRCDQDLNVWQCLYDRGDCEDTYYPFEQRIGDGICDDWLDGWHQSGDCIHPGFEGCMFNGQYPNFIDEIRDGKCHNDEMHNREECGWDGGDCIQFNKKYPNCKDDFNKDHPRADAWRLGDGVCDVAFITFECGFDEGDCCIEATKNNVCELKFNTIECGWDKGDCIEFNRNYPDCIVDEIYTSKIGDNDCDNEYNTEKCGFDGGDCIEFNSKYPNCTVAFPYLIGDGKCDGGAYNTEECGWDGGDCIEFNTKYCNCDVQTPYLIRDGKCDGEEYNTEECGWDGGDCLDFNEMYPNCTVDFPYWIGDGQCKAGSYNTEECGWDGGDCLDFNEMYPNCDVDFPYWIGDGQCDGGAYNTEECGWDGGDCLDFNEMYPNCTVHLPYRIGDGQCRAGSYNTEECGWDGGDCLDFNEKYPNCDVVFPFLIGDGQCSPGSYNTEEYNTEECGWDGGDCLDFNEKYPNCTVDFPFLIGDDTCDGEEYNTEECGWDGGDCI</sequence>
<protein>
    <recommendedName>
        <fullName evidence="7">LNR domain-containing protein</fullName>
    </recommendedName>
</protein>
<keyword evidence="2" id="KW-1015">Disulfide bond</keyword>
<dbReference type="SMART" id="SM00004">
    <property type="entry name" value="NL"/>
    <property type="match status" value="7"/>
</dbReference>
<name>A0AAD3HAK3_9STRA</name>
<keyword evidence="6" id="KW-0472">Membrane</keyword>
<evidence type="ECO:0000256" key="2">
    <source>
        <dbReference type="ARBA" id="ARBA00023157"/>
    </source>
</evidence>
<feature type="transmembrane region" description="Helical" evidence="6">
    <location>
        <begin position="128"/>
        <end position="151"/>
    </location>
</feature>
<dbReference type="PRINTS" id="PR01452">
    <property type="entry name" value="LNOTCHREPEAT"/>
</dbReference>
<organism evidence="8 9">
    <name type="scientific">Chaetoceros tenuissimus</name>
    <dbReference type="NCBI Taxonomy" id="426638"/>
    <lineage>
        <taxon>Eukaryota</taxon>
        <taxon>Sar</taxon>
        <taxon>Stramenopiles</taxon>
        <taxon>Ochrophyta</taxon>
        <taxon>Bacillariophyta</taxon>
        <taxon>Coscinodiscophyceae</taxon>
        <taxon>Chaetocerotophycidae</taxon>
        <taxon>Chaetocerotales</taxon>
        <taxon>Chaetocerotaceae</taxon>
        <taxon>Chaetoceros</taxon>
    </lineage>
</organism>
<dbReference type="Proteomes" id="UP001054902">
    <property type="component" value="Unassembled WGS sequence"/>
</dbReference>
<feature type="domain" description="LNR" evidence="7">
    <location>
        <begin position="965"/>
        <end position="1008"/>
    </location>
</feature>
<feature type="domain" description="LNR" evidence="7">
    <location>
        <begin position="1010"/>
        <end position="1048"/>
    </location>
</feature>
<feature type="region of interest" description="Disordered" evidence="5">
    <location>
        <begin position="216"/>
        <end position="237"/>
    </location>
</feature>
<evidence type="ECO:0000313" key="8">
    <source>
        <dbReference type="EMBL" id="GFH56480.1"/>
    </source>
</evidence>
<feature type="transmembrane region" description="Helical" evidence="6">
    <location>
        <begin position="254"/>
        <end position="281"/>
    </location>
</feature>
<reference evidence="8 9" key="1">
    <citation type="journal article" date="2021" name="Sci. Rep.">
        <title>The genome of the diatom Chaetoceros tenuissimus carries an ancient integrated fragment of an extant virus.</title>
        <authorList>
            <person name="Hongo Y."/>
            <person name="Kimura K."/>
            <person name="Takaki Y."/>
            <person name="Yoshida Y."/>
            <person name="Baba S."/>
            <person name="Kobayashi G."/>
            <person name="Nagasaki K."/>
            <person name="Hano T."/>
            <person name="Tomaru Y."/>
        </authorList>
    </citation>
    <scope>NUCLEOTIDE SEQUENCE [LARGE SCALE GENOMIC DNA]</scope>
    <source>
        <strain evidence="8 9">NIES-3715</strain>
    </source>
</reference>
<feature type="domain" description="LNR" evidence="7">
    <location>
        <begin position="805"/>
        <end position="843"/>
    </location>
</feature>
<feature type="domain" description="LNR" evidence="7">
    <location>
        <begin position="765"/>
        <end position="803"/>
    </location>
</feature>
<feature type="transmembrane region" description="Helical" evidence="6">
    <location>
        <begin position="293"/>
        <end position="310"/>
    </location>
</feature>
<evidence type="ECO:0000256" key="1">
    <source>
        <dbReference type="ARBA" id="ARBA00022737"/>
    </source>
</evidence>
<keyword evidence="3" id="KW-0325">Glycoprotein</keyword>